<dbReference type="AlphaFoldDB" id="A0A6H5H306"/>
<reference evidence="1 2" key="1">
    <citation type="submission" date="2020-02" db="EMBL/GenBank/DDBJ databases">
        <authorList>
            <person name="Ferguson B K."/>
        </authorList>
    </citation>
    <scope>NUCLEOTIDE SEQUENCE [LARGE SCALE GENOMIC DNA]</scope>
</reference>
<protein>
    <submittedName>
        <fullName evidence="1">Uncharacterized protein</fullName>
    </submittedName>
</protein>
<evidence type="ECO:0000313" key="1">
    <source>
        <dbReference type="EMBL" id="CAB0008060.1"/>
    </source>
</evidence>
<name>A0A6H5H306_9HEMI</name>
<sequence>MLMELCRLSYNIPHNNIPPIPYTFGCKCAHRTRRRRRFVALEFLAGFESPEFALPVDGVAPYVSFSFTVHVCVSIAYSFSTRPPLCEQSPVRRSHTTAQ</sequence>
<organism evidence="1 2">
    <name type="scientific">Nesidiocoris tenuis</name>
    <dbReference type="NCBI Taxonomy" id="355587"/>
    <lineage>
        <taxon>Eukaryota</taxon>
        <taxon>Metazoa</taxon>
        <taxon>Ecdysozoa</taxon>
        <taxon>Arthropoda</taxon>
        <taxon>Hexapoda</taxon>
        <taxon>Insecta</taxon>
        <taxon>Pterygota</taxon>
        <taxon>Neoptera</taxon>
        <taxon>Paraneoptera</taxon>
        <taxon>Hemiptera</taxon>
        <taxon>Heteroptera</taxon>
        <taxon>Panheteroptera</taxon>
        <taxon>Cimicomorpha</taxon>
        <taxon>Miridae</taxon>
        <taxon>Dicyphina</taxon>
        <taxon>Nesidiocoris</taxon>
    </lineage>
</organism>
<proteinExistence type="predicted"/>
<accession>A0A6H5H306</accession>
<dbReference type="EMBL" id="CADCXU010020049">
    <property type="protein sequence ID" value="CAB0008060.1"/>
    <property type="molecule type" value="Genomic_DNA"/>
</dbReference>
<gene>
    <name evidence="1" type="ORF">NTEN_LOCUS13306</name>
</gene>
<evidence type="ECO:0000313" key="2">
    <source>
        <dbReference type="Proteomes" id="UP000479000"/>
    </source>
</evidence>
<feature type="non-terminal residue" evidence="1">
    <location>
        <position position="99"/>
    </location>
</feature>
<dbReference type="Proteomes" id="UP000479000">
    <property type="component" value="Unassembled WGS sequence"/>
</dbReference>
<keyword evidence="2" id="KW-1185">Reference proteome</keyword>